<sequence length="326" mass="37246">MENANPPPTRHVLPAALRARFNHELHELHKISTFIDSRLESIERFLNCFTTQPNETNMNDLESDDGSVDTPLVSPFPHSDDDSDNEEVLMELSEYENAGTLRRERIINSFDGDDLAFQCMIGFRKFTAYLDPFLPMNIISRKAYNTIMVERLEGTGKNLVAIVKNVYVFVESFTYITDFVVLEDIGEFIMSDMADVLMGRPFRKITKLKYDVAKGLVSFTKIFDTYTYRMPRTIPRLKNFNWSKVPPLLELSQNDLMNGFKHPYGKRSRNNESFHQEQKNPFSQNVETASRLTSDAVTTTPATGSHKTPTASNAQVIFDEKKLGSS</sequence>
<name>A0ABQ4X8Q5_9ASTR</name>
<comment type="caution">
    <text evidence="2">The sequence shown here is derived from an EMBL/GenBank/DDBJ whole genome shotgun (WGS) entry which is preliminary data.</text>
</comment>
<feature type="compositionally biased region" description="Polar residues" evidence="1">
    <location>
        <begin position="279"/>
        <end position="315"/>
    </location>
</feature>
<dbReference type="Proteomes" id="UP001151760">
    <property type="component" value="Unassembled WGS sequence"/>
</dbReference>
<evidence type="ECO:0000313" key="2">
    <source>
        <dbReference type="EMBL" id="GJS61225.1"/>
    </source>
</evidence>
<evidence type="ECO:0000313" key="3">
    <source>
        <dbReference type="Proteomes" id="UP001151760"/>
    </source>
</evidence>
<reference evidence="2" key="2">
    <citation type="submission" date="2022-01" db="EMBL/GenBank/DDBJ databases">
        <authorList>
            <person name="Yamashiro T."/>
            <person name="Shiraishi A."/>
            <person name="Satake H."/>
            <person name="Nakayama K."/>
        </authorList>
    </citation>
    <scope>NUCLEOTIDE SEQUENCE</scope>
</reference>
<proteinExistence type="predicted"/>
<keyword evidence="3" id="KW-1185">Reference proteome</keyword>
<gene>
    <name evidence="2" type="ORF">Tco_0656009</name>
</gene>
<dbReference type="EMBL" id="BQNB010009275">
    <property type="protein sequence ID" value="GJS61225.1"/>
    <property type="molecule type" value="Genomic_DNA"/>
</dbReference>
<evidence type="ECO:0008006" key="4">
    <source>
        <dbReference type="Google" id="ProtNLM"/>
    </source>
</evidence>
<reference evidence="2" key="1">
    <citation type="journal article" date="2022" name="Int. J. Mol. Sci.">
        <title>Draft Genome of Tanacetum Coccineum: Genomic Comparison of Closely Related Tanacetum-Family Plants.</title>
        <authorList>
            <person name="Yamashiro T."/>
            <person name="Shiraishi A."/>
            <person name="Nakayama K."/>
            <person name="Satake H."/>
        </authorList>
    </citation>
    <scope>NUCLEOTIDE SEQUENCE</scope>
</reference>
<feature type="compositionally biased region" description="Basic and acidic residues" evidence="1">
    <location>
        <begin position="269"/>
        <end position="278"/>
    </location>
</feature>
<protein>
    <recommendedName>
        <fullName evidence="4">Protein kinase-like domain, concanavalin A-like lectin/glucanase domain protein</fullName>
    </recommendedName>
</protein>
<feature type="region of interest" description="Disordered" evidence="1">
    <location>
        <begin position="267"/>
        <end position="326"/>
    </location>
</feature>
<organism evidence="2 3">
    <name type="scientific">Tanacetum coccineum</name>
    <dbReference type="NCBI Taxonomy" id="301880"/>
    <lineage>
        <taxon>Eukaryota</taxon>
        <taxon>Viridiplantae</taxon>
        <taxon>Streptophyta</taxon>
        <taxon>Embryophyta</taxon>
        <taxon>Tracheophyta</taxon>
        <taxon>Spermatophyta</taxon>
        <taxon>Magnoliopsida</taxon>
        <taxon>eudicotyledons</taxon>
        <taxon>Gunneridae</taxon>
        <taxon>Pentapetalae</taxon>
        <taxon>asterids</taxon>
        <taxon>campanulids</taxon>
        <taxon>Asterales</taxon>
        <taxon>Asteraceae</taxon>
        <taxon>Asteroideae</taxon>
        <taxon>Anthemideae</taxon>
        <taxon>Anthemidinae</taxon>
        <taxon>Tanacetum</taxon>
    </lineage>
</organism>
<accession>A0ABQ4X8Q5</accession>
<evidence type="ECO:0000256" key="1">
    <source>
        <dbReference type="SAM" id="MobiDB-lite"/>
    </source>
</evidence>